<gene>
    <name evidence="2" type="ORF">H4W81_001933</name>
</gene>
<proteinExistence type="predicted"/>
<accession>A0ABR9KAW5</accession>
<feature type="region of interest" description="Disordered" evidence="1">
    <location>
        <begin position="37"/>
        <end position="57"/>
    </location>
</feature>
<protein>
    <submittedName>
        <fullName evidence="2">Uncharacterized protein</fullName>
    </submittedName>
</protein>
<dbReference type="EMBL" id="JADBEF010000001">
    <property type="protein sequence ID" value="MBE1559154.1"/>
    <property type="molecule type" value="Genomic_DNA"/>
</dbReference>
<dbReference type="RefSeq" id="WP_192774469.1">
    <property type="nucleotide sequence ID" value="NZ_BAAASY010000001.1"/>
</dbReference>
<comment type="caution">
    <text evidence="2">The sequence shown here is derived from an EMBL/GenBank/DDBJ whole genome shotgun (WGS) entry which is preliminary data.</text>
</comment>
<evidence type="ECO:0000256" key="1">
    <source>
        <dbReference type="SAM" id="MobiDB-lite"/>
    </source>
</evidence>
<sequence length="57" mass="6293">MSDPRCRTARHLRTDQAFPVAVRDVMAKEISLEPVKGVGRVSSATASRRSPVRASRE</sequence>
<organism evidence="2 3">
    <name type="scientific">Nonomuraea africana</name>
    <dbReference type="NCBI Taxonomy" id="46171"/>
    <lineage>
        <taxon>Bacteria</taxon>
        <taxon>Bacillati</taxon>
        <taxon>Actinomycetota</taxon>
        <taxon>Actinomycetes</taxon>
        <taxon>Streptosporangiales</taxon>
        <taxon>Streptosporangiaceae</taxon>
        <taxon>Nonomuraea</taxon>
    </lineage>
</organism>
<name>A0ABR9KAW5_9ACTN</name>
<dbReference type="Proteomes" id="UP000661607">
    <property type="component" value="Unassembled WGS sequence"/>
</dbReference>
<evidence type="ECO:0000313" key="3">
    <source>
        <dbReference type="Proteomes" id="UP000661607"/>
    </source>
</evidence>
<keyword evidence="3" id="KW-1185">Reference proteome</keyword>
<evidence type="ECO:0000313" key="2">
    <source>
        <dbReference type="EMBL" id="MBE1559154.1"/>
    </source>
</evidence>
<reference evidence="2 3" key="1">
    <citation type="submission" date="2020-10" db="EMBL/GenBank/DDBJ databases">
        <title>Sequencing the genomes of 1000 actinobacteria strains.</title>
        <authorList>
            <person name="Klenk H.-P."/>
        </authorList>
    </citation>
    <scope>NUCLEOTIDE SEQUENCE [LARGE SCALE GENOMIC DNA]</scope>
    <source>
        <strain evidence="2 3">DSM 43748</strain>
    </source>
</reference>